<feature type="non-terminal residue" evidence="1">
    <location>
        <position position="249"/>
    </location>
</feature>
<name>A0A9W8EG12_9FUNG</name>
<feature type="non-terminal residue" evidence="1">
    <location>
        <position position="1"/>
    </location>
</feature>
<organism evidence="1 2">
    <name type="scientific">Coemansia thaxteri</name>
    <dbReference type="NCBI Taxonomy" id="2663907"/>
    <lineage>
        <taxon>Eukaryota</taxon>
        <taxon>Fungi</taxon>
        <taxon>Fungi incertae sedis</taxon>
        <taxon>Zoopagomycota</taxon>
        <taxon>Kickxellomycotina</taxon>
        <taxon>Kickxellomycetes</taxon>
        <taxon>Kickxellales</taxon>
        <taxon>Kickxellaceae</taxon>
        <taxon>Coemansia</taxon>
    </lineage>
</organism>
<protein>
    <recommendedName>
        <fullName evidence="3">Sfi1 spindle body domain-containing protein</fullName>
    </recommendedName>
</protein>
<evidence type="ECO:0008006" key="3">
    <source>
        <dbReference type="Google" id="ProtNLM"/>
    </source>
</evidence>
<comment type="caution">
    <text evidence="1">The sequence shown here is derived from an EMBL/GenBank/DDBJ whole genome shotgun (WGS) entry which is preliminary data.</text>
</comment>
<gene>
    <name evidence="1" type="ORF">H4R26_006052</name>
</gene>
<reference evidence="1" key="1">
    <citation type="submission" date="2022-07" db="EMBL/GenBank/DDBJ databases">
        <title>Phylogenomic reconstructions and comparative analyses of Kickxellomycotina fungi.</title>
        <authorList>
            <person name="Reynolds N.K."/>
            <person name="Stajich J.E."/>
            <person name="Barry K."/>
            <person name="Grigoriev I.V."/>
            <person name="Crous P."/>
            <person name="Smith M.E."/>
        </authorList>
    </citation>
    <scope>NUCLEOTIDE SEQUENCE</scope>
    <source>
        <strain evidence="1">IMI 214461</strain>
    </source>
</reference>
<dbReference type="EMBL" id="JANBQF010001636">
    <property type="protein sequence ID" value="KAJ1996819.1"/>
    <property type="molecule type" value="Genomic_DNA"/>
</dbReference>
<dbReference type="OrthoDB" id="5579147at2759"/>
<keyword evidence="2" id="KW-1185">Reference proteome</keyword>
<sequence>EDDDGPNARELQRYEKIVAAGRLFRLKSDAWRRWIVATRGRLFGQKRLFKSMKQLMTIVAGRVRQVKAARETERLFQLRHAVGSWRMRYVINRCRMDNAHVQANATCVRLCLLHWLSQIRAHSAHKNGRALYMAAVAFRWERQARRALQQWMHASSNDRIKVKLAQRAGLQRETQLMRAAAKWSRNRILQTALGRLRASARRHALQHKMGLRLATAWGNANTQRHALATWRQRISPSSSMFFSVIASPE</sequence>
<accession>A0A9W8EG12</accession>
<dbReference type="Proteomes" id="UP001150907">
    <property type="component" value="Unassembled WGS sequence"/>
</dbReference>
<dbReference type="AlphaFoldDB" id="A0A9W8EG12"/>
<evidence type="ECO:0000313" key="2">
    <source>
        <dbReference type="Proteomes" id="UP001150907"/>
    </source>
</evidence>
<proteinExistence type="predicted"/>
<evidence type="ECO:0000313" key="1">
    <source>
        <dbReference type="EMBL" id="KAJ1996819.1"/>
    </source>
</evidence>